<dbReference type="RefSeq" id="WP_112373867.1">
    <property type="nucleotide sequence ID" value="NZ_CP068086.1"/>
</dbReference>
<dbReference type="Pfam" id="PF20077">
    <property type="entry name" value="CcmD_alt"/>
    <property type="match status" value="1"/>
</dbReference>
<dbReference type="EMBL" id="UAUU01000002">
    <property type="protein sequence ID" value="SPZ84282.1"/>
    <property type="molecule type" value="Genomic_DNA"/>
</dbReference>
<sequence length="69" mass="7819">MKKITLSIALLLLSTLSTFAQEDVEMATGLRSEGKIYVVVLVMLVIFLGLAFFLFLLDRRISKLEKKNK</sequence>
<proteinExistence type="predicted"/>
<dbReference type="Proteomes" id="UP000251241">
    <property type="component" value="Unassembled WGS sequence"/>
</dbReference>
<organism evidence="1 2">
    <name type="scientific">Sphingobacterium multivorum</name>
    <dbReference type="NCBI Taxonomy" id="28454"/>
    <lineage>
        <taxon>Bacteria</taxon>
        <taxon>Pseudomonadati</taxon>
        <taxon>Bacteroidota</taxon>
        <taxon>Sphingobacteriia</taxon>
        <taxon>Sphingobacteriales</taxon>
        <taxon>Sphingobacteriaceae</taxon>
        <taxon>Sphingobacterium</taxon>
    </lineage>
</organism>
<accession>A0A2X2IPQ3</accession>
<evidence type="ECO:0008006" key="3">
    <source>
        <dbReference type="Google" id="ProtNLM"/>
    </source>
</evidence>
<dbReference type="GeneID" id="97178763"/>
<protein>
    <recommendedName>
        <fullName evidence="3">CcmD family protein</fullName>
    </recommendedName>
</protein>
<name>A0A2X2IPQ3_SPHMU</name>
<dbReference type="AlphaFoldDB" id="A0A2X2IPQ3"/>
<evidence type="ECO:0000313" key="2">
    <source>
        <dbReference type="Proteomes" id="UP000251241"/>
    </source>
</evidence>
<gene>
    <name evidence="1" type="ORF">NCTC11343_00813</name>
</gene>
<evidence type="ECO:0000313" key="1">
    <source>
        <dbReference type="EMBL" id="SPZ84282.1"/>
    </source>
</evidence>
<reference evidence="1 2" key="1">
    <citation type="submission" date="2018-06" db="EMBL/GenBank/DDBJ databases">
        <authorList>
            <consortium name="Pathogen Informatics"/>
            <person name="Doyle S."/>
        </authorList>
    </citation>
    <scope>NUCLEOTIDE SEQUENCE [LARGE SCALE GENOMIC DNA]</scope>
    <source>
        <strain evidence="1 2">NCTC11343</strain>
    </source>
</reference>